<keyword evidence="3" id="KW-1185">Reference proteome</keyword>
<organism evidence="2 3">
    <name type="scientific">Bursaphelenchus xylophilus</name>
    <name type="common">Pinewood nematode worm</name>
    <name type="synonym">Aphelenchoides xylophilus</name>
    <dbReference type="NCBI Taxonomy" id="6326"/>
    <lineage>
        <taxon>Eukaryota</taxon>
        <taxon>Metazoa</taxon>
        <taxon>Ecdysozoa</taxon>
        <taxon>Nematoda</taxon>
        <taxon>Chromadorea</taxon>
        <taxon>Rhabditida</taxon>
        <taxon>Tylenchina</taxon>
        <taxon>Tylenchomorpha</taxon>
        <taxon>Aphelenchoidea</taxon>
        <taxon>Aphelenchoididae</taxon>
        <taxon>Bursaphelenchus</taxon>
    </lineage>
</organism>
<protein>
    <submittedName>
        <fullName evidence="2">(pine wood nematode) hypothetical protein</fullName>
    </submittedName>
</protein>
<keyword evidence="1" id="KW-1133">Transmembrane helix</keyword>
<feature type="transmembrane region" description="Helical" evidence="1">
    <location>
        <begin position="12"/>
        <end position="29"/>
    </location>
</feature>
<keyword evidence="1" id="KW-0812">Transmembrane</keyword>
<evidence type="ECO:0000256" key="1">
    <source>
        <dbReference type="SAM" id="Phobius"/>
    </source>
</evidence>
<reference evidence="2" key="1">
    <citation type="submission" date="2020-09" db="EMBL/GenBank/DDBJ databases">
        <authorList>
            <person name="Kikuchi T."/>
        </authorList>
    </citation>
    <scope>NUCLEOTIDE SEQUENCE</scope>
    <source>
        <strain evidence="2">Ka4C1</strain>
    </source>
</reference>
<dbReference type="EMBL" id="CAJFDI010000005">
    <property type="protein sequence ID" value="CAD5230242.1"/>
    <property type="molecule type" value="Genomic_DNA"/>
</dbReference>
<dbReference type="EMBL" id="CAJFCV020000005">
    <property type="protein sequence ID" value="CAG9121159.1"/>
    <property type="molecule type" value="Genomic_DNA"/>
</dbReference>
<feature type="transmembrane region" description="Helical" evidence="1">
    <location>
        <begin position="41"/>
        <end position="64"/>
    </location>
</feature>
<evidence type="ECO:0000313" key="2">
    <source>
        <dbReference type="EMBL" id="CAD5230242.1"/>
    </source>
</evidence>
<accession>A0A7I8XJ31</accession>
<feature type="transmembrane region" description="Helical" evidence="1">
    <location>
        <begin position="111"/>
        <end position="128"/>
    </location>
</feature>
<dbReference type="AlphaFoldDB" id="A0A7I8XJ31"/>
<keyword evidence="1" id="KW-0472">Membrane</keyword>
<proteinExistence type="predicted"/>
<dbReference type="Proteomes" id="UP000659654">
    <property type="component" value="Unassembled WGS sequence"/>
</dbReference>
<gene>
    <name evidence="2" type="ORF">BXYJ_LOCUS10889</name>
</gene>
<name>A0A7I8XJ31_BURXY</name>
<dbReference type="Proteomes" id="UP000582659">
    <property type="component" value="Unassembled WGS sequence"/>
</dbReference>
<feature type="transmembrane region" description="Helical" evidence="1">
    <location>
        <begin position="70"/>
        <end position="90"/>
    </location>
</feature>
<comment type="caution">
    <text evidence="2">The sequence shown here is derived from an EMBL/GenBank/DDBJ whole genome shotgun (WGS) entry which is preliminary data.</text>
</comment>
<sequence>MNKIISNGPTIVVTGLAIISLMLAIRLPIKQKRRPSMEMSANIVNVLASFGFVLAIWIDCLVIWVDCKAIVFVGKVATFIGHLWLATASVRNRLDPTATKLNPWPHLRRNAIAYYAGGAAAASAVLLFELPMELSTMVGDYGGCFLQQNPALEKKSRFRRRSRRTSFLSVMTS</sequence>
<evidence type="ECO:0000313" key="3">
    <source>
        <dbReference type="Proteomes" id="UP000659654"/>
    </source>
</evidence>